<evidence type="ECO:0000313" key="4">
    <source>
        <dbReference type="EMBL" id="CAF9904957.1"/>
    </source>
</evidence>
<comment type="similarity">
    <text evidence="1">Belongs to the glycosyltransferase 34 family.</text>
</comment>
<organism evidence="4 5">
    <name type="scientific">Alectoria fallacina</name>
    <dbReference type="NCBI Taxonomy" id="1903189"/>
    <lineage>
        <taxon>Eukaryota</taxon>
        <taxon>Fungi</taxon>
        <taxon>Dikarya</taxon>
        <taxon>Ascomycota</taxon>
        <taxon>Pezizomycotina</taxon>
        <taxon>Lecanoromycetes</taxon>
        <taxon>OSLEUM clade</taxon>
        <taxon>Lecanoromycetidae</taxon>
        <taxon>Lecanorales</taxon>
        <taxon>Lecanorineae</taxon>
        <taxon>Parmeliaceae</taxon>
        <taxon>Alectoria</taxon>
    </lineage>
</organism>
<keyword evidence="5" id="KW-1185">Reference proteome</keyword>
<dbReference type="AlphaFoldDB" id="A0A8H3HW71"/>
<evidence type="ECO:0000256" key="2">
    <source>
        <dbReference type="ARBA" id="ARBA00022676"/>
    </source>
</evidence>
<dbReference type="Gene3D" id="3.90.550.10">
    <property type="entry name" value="Spore Coat Polysaccharide Biosynthesis Protein SpsA, Chain A"/>
    <property type="match status" value="1"/>
</dbReference>
<dbReference type="GO" id="GO:0006487">
    <property type="term" value="P:protein N-linked glycosylation"/>
    <property type="evidence" value="ECO:0007669"/>
    <property type="project" value="TreeGrafter"/>
</dbReference>
<sequence length="649" mass="75056">MLVSSENGLRTFGETLPRLVMNAPVWKKGRWLLLVSFLSAFYLLSSKSALPEPHLSSRSLLTSAQWYESDVEKAVVSKSGETEVHLPDNMVQNWNKGSRIRQASIMIGDQHKLIFEPCMETHLNHARKWGYPTHILKHDLSGKAGWIRFVLEKSLHILSLLVSEMAKASHERADWIVWFDADTIVVNNNIPWMTFLPREDSFSDIHFIASRDWNDLNYGVFFVRVNEWSINFLTQVATFPKSRPGVDTSEDVDIDAIWWVLGQSENQDHVIYQPRSWYNGYDLGDQGISEIYEGDMQVHLVGVDSRRRKEAAVRWWLSKIEESPQKMHTTLEASGYPEKVQMFWEILKTARELLQESQKRSYKFRLNLNEVKDAEEELQNFIRFAAFDIEGMITAMVMLRKAYDDAEIKIAGRPPNIDGRLCATEAELDGEVSHFLDLPREIRDKIYDYLLMGEFLEQRIPNPDYDPSPTGIPLRDHRLIGGYANPQKCAIRTQNMFIHILAYSFSILRVSHQVYEEASLVFDLRNFWILVRVDIKDFGKDFKARGFAVVPCEVPDSIHRNVVLHAVASFSPEDTPRESHFNDSDTFLMAIEGHYQLPRALGTIFWSSERVLYLSLRPQLASQPELEEYLLRPFHQFRGVSKVIIKGID</sequence>
<evidence type="ECO:0000313" key="5">
    <source>
        <dbReference type="Proteomes" id="UP000664203"/>
    </source>
</evidence>
<dbReference type="InterPro" id="IPR029044">
    <property type="entry name" value="Nucleotide-diphossugar_trans"/>
</dbReference>
<evidence type="ECO:0000256" key="3">
    <source>
        <dbReference type="ARBA" id="ARBA00022679"/>
    </source>
</evidence>
<keyword evidence="2" id="KW-0328">Glycosyltransferase</keyword>
<dbReference type="EMBL" id="CAJPDR010000009">
    <property type="protein sequence ID" value="CAF9904957.1"/>
    <property type="molecule type" value="Genomic_DNA"/>
</dbReference>
<name>A0A8H3HW71_9LECA</name>
<dbReference type="SUPFAM" id="SSF53448">
    <property type="entry name" value="Nucleotide-diphospho-sugar transferases"/>
    <property type="match status" value="1"/>
</dbReference>
<dbReference type="InterPro" id="IPR008630">
    <property type="entry name" value="Glyco_trans_34"/>
</dbReference>
<dbReference type="Proteomes" id="UP000664203">
    <property type="component" value="Unassembled WGS sequence"/>
</dbReference>
<dbReference type="PANTHER" id="PTHR31306:SF8">
    <property type="entry name" value="GLYCOSYLTRANSFERASE FAMILY 34 PROTEIN"/>
    <property type="match status" value="1"/>
</dbReference>
<dbReference type="Pfam" id="PF05637">
    <property type="entry name" value="Glyco_transf_34"/>
    <property type="match status" value="1"/>
</dbReference>
<dbReference type="OrthoDB" id="407658at2759"/>
<gene>
    <name evidence="4" type="ORF">ALECFALPRED_010645</name>
</gene>
<accession>A0A8H3HW71</accession>
<keyword evidence="3" id="KW-0808">Transferase</keyword>
<comment type="caution">
    <text evidence="4">The sequence shown here is derived from an EMBL/GenBank/DDBJ whole genome shotgun (WGS) entry which is preliminary data.</text>
</comment>
<dbReference type="GO" id="GO:0000139">
    <property type="term" value="C:Golgi membrane"/>
    <property type="evidence" value="ECO:0007669"/>
    <property type="project" value="TreeGrafter"/>
</dbReference>
<dbReference type="PANTHER" id="PTHR31306">
    <property type="entry name" value="ALPHA-1,6-MANNOSYLTRANSFERASE MNN11-RELATED"/>
    <property type="match status" value="1"/>
</dbReference>
<proteinExistence type="inferred from homology"/>
<dbReference type="GO" id="GO:0016757">
    <property type="term" value="F:glycosyltransferase activity"/>
    <property type="evidence" value="ECO:0007669"/>
    <property type="project" value="UniProtKB-KW"/>
</dbReference>
<reference evidence="4" key="1">
    <citation type="submission" date="2021-03" db="EMBL/GenBank/DDBJ databases">
        <authorList>
            <person name="Tagirdzhanova G."/>
        </authorList>
    </citation>
    <scope>NUCLEOTIDE SEQUENCE</scope>
</reference>
<evidence type="ECO:0000256" key="1">
    <source>
        <dbReference type="ARBA" id="ARBA00005664"/>
    </source>
</evidence>
<protein>
    <submittedName>
        <fullName evidence="4">Uncharacterized protein</fullName>
    </submittedName>
</protein>